<keyword evidence="1" id="KW-0732">Signal</keyword>
<name>A0A9E2KAQ9_9FIRM</name>
<gene>
    <name evidence="5" type="ORF">H9872_05075</name>
</gene>
<dbReference type="Pfam" id="PF07501">
    <property type="entry name" value="G5"/>
    <property type="match status" value="1"/>
</dbReference>
<feature type="compositionally biased region" description="Polar residues" evidence="2">
    <location>
        <begin position="501"/>
        <end position="511"/>
    </location>
</feature>
<evidence type="ECO:0000256" key="3">
    <source>
        <dbReference type="SAM" id="Phobius"/>
    </source>
</evidence>
<feature type="region of interest" description="Disordered" evidence="2">
    <location>
        <begin position="468"/>
        <end position="514"/>
    </location>
</feature>
<dbReference type="EMBL" id="JAHLFQ010000112">
    <property type="protein sequence ID" value="MBU3804114.1"/>
    <property type="molecule type" value="Genomic_DNA"/>
</dbReference>
<dbReference type="InterPro" id="IPR052913">
    <property type="entry name" value="Glycopeptide_resist_protein"/>
</dbReference>
<protein>
    <submittedName>
        <fullName evidence="5">VanW family protein</fullName>
    </submittedName>
</protein>
<dbReference type="Pfam" id="PF12229">
    <property type="entry name" value="PG_binding_4"/>
    <property type="match status" value="1"/>
</dbReference>
<accession>A0A9E2KAQ9</accession>
<dbReference type="PANTHER" id="PTHR35788:SF1">
    <property type="entry name" value="EXPORTED PROTEIN"/>
    <property type="match status" value="1"/>
</dbReference>
<evidence type="ECO:0000256" key="1">
    <source>
        <dbReference type="ARBA" id="ARBA00022729"/>
    </source>
</evidence>
<dbReference type="AlphaFoldDB" id="A0A9E2KAQ9"/>
<keyword evidence="3" id="KW-0812">Transmembrane</keyword>
<proteinExistence type="predicted"/>
<keyword evidence="3" id="KW-0472">Membrane</keyword>
<dbReference type="Pfam" id="PF04294">
    <property type="entry name" value="VanW"/>
    <property type="match status" value="1"/>
</dbReference>
<dbReference type="Gene3D" id="2.20.230.10">
    <property type="entry name" value="Resuscitation-promoting factor rpfb"/>
    <property type="match status" value="1"/>
</dbReference>
<organism evidence="5 6">
    <name type="scientific">Candidatus Cellulosilyticum pullistercoris</name>
    <dbReference type="NCBI Taxonomy" id="2838521"/>
    <lineage>
        <taxon>Bacteria</taxon>
        <taxon>Bacillati</taxon>
        <taxon>Bacillota</taxon>
        <taxon>Clostridia</taxon>
        <taxon>Lachnospirales</taxon>
        <taxon>Cellulosilyticaceae</taxon>
        <taxon>Cellulosilyticum</taxon>
    </lineage>
</organism>
<feature type="transmembrane region" description="Helical" evidence="3">
    <location>
        <begin position="7"/>
        <end position="30"/>
    </location>
</feature>
<dbReference type="InterPro" id="IPR022029">
    <property type="entry name" value="YoaR-like_PG-bd"/>
</dbReference>
<sequence>MNTKKRFKWLIITGVVILIGLSLGTIGYMYTQVTAFENVFAENVYIEDLAVGGLTKEEAKAKLEQTISDQISKQILVFTNEERSLEVPFTDLGITYNINETLDKAFNVGRDENFFTKYDIAKNGLETKQVFELSRSIDESKIDDALKTCADKFYVEPINATLERKNKQFITTKEVNGVALDISATKEKALAILNEITDSDAHKIEVEAVMEEVIPEWTAHSLQDVQTLVSSFSTSYNNASANRNENLKVASKKITRMLLPDEVFYLSNQLEPFTAKEGYKNAGTIVNGKIEDSLGGGICQVASTLYNAVLLTDLEVVARQNHSLTVSYVPLGRDATYNTGTIDFKFKNNSNYPIFIESYCENNQVIVNIYGHKSLKSEYDIKFESKITEVIPAPATKYEDDATLDEGKEVVETTAIDGKRVNLYKLYYKNGVLEKRVLVNSSYYRARAAVIKRGTKKVIADKTNEVADNSTNINSTSGTRIDTSSNQSGGNINLNPDHVESTTLPSTSTQSEIDRTESLNTLDDFAIIQN</sequence>
<feature type="domain" description="G5" evidence="4">
    <location>
        <begin position="376"/>
        <end position="457"/>
    </location>
</feature>
<dbReference type="SMART" id="SM01208">
    <property type="entry name" value="G5"/>
    <property type="match status" value="1"/>
</dbReference>
<dbReference type="PROSITE" id="PS51109">
    <property type="entry name" value="G5"/>
    <property type="match status" value="1"/>
</dbReference>
<comment type="caution">
    <text evidence="5">The sequence shown here is derived from an EMBL/GenBank/DDBJ whole genome shotgun (WGS) entry which is preliminary data.</text>
</comment>
<dbReference type="InterPro" id="IPR011098">
    <property type="entry name" value="G5_dom"/>
</dbReference>
<dbReference type="InterPro" id="IPR007391">
    <property type="entry name" value="Vancomycin_resist_VanW"/>
</dbReference>
<evidence type="ECO:0000313" key="6">
    <source>
        <dbReference type="Proteomes" id="UP000824229"/>
    </source>
</evidence>
<dbReference type="Proteomes" id="UP000824229">
    <property type="component" value="Unassembled WGS sequence"/>
</dbReference>
<dbReference type="PANTHER" id="PTHR35788">
    <property type="entry name" value="EXPORTED PROTEIN-RELATED"/>
    <property type="match status" value="1"/>
</dbReference>
<reference evidence="5" key="1">
    <citation type="journal article" date="2021" name="PeerJ">
        <title>Extensive microbial diversity within the chicken gut microbiome revealed by metagenomics and culture.</title>
        <authorList>
            <person name="Gilroy R."/>
            <person name="Ravi A."/>
            <person name="Getino M."/>
            <person name="Pursley I."/>
            <person name="Horton D.L."/>
            <person name="Alikhan N.F."/>
            <person name="Baker D."/>
            <person name="Gharbi K."/>
            <person name="Hall N."/>
            <person name="Watson M."/>
            <person name="Adriaenssens E.M."/>
            <person name="Foster-Nyarko E."/>
            <person name="Jarju S."/>
            <person name="Secka A."/>
            <person name="Antonio M."/>
            <person name="Oren A."/>
            <person name="Chaudhuri R.R."/>
            <person name="La Ragione R."/>
            <person name="Hildebrand F."/>
            <person name="Pallen M.J."/>
        </authorList>
    </citation>
    <scope>NUCLEOTIDE SEQUENCE</scope>
    <source>
        <strain evidence="5">B5-657</strain>
    </source>
</reference>
<feature type="compositionally biased region" description="Polar residues" evidence="2">
    <location>
        <begin position="468"/>
        <end position="494"/>
    </location>
</feature>
<evidence type="ECO:0000313" key="5">
    <source>
        <dbReference type="EMBL" id="MBU3804114.1"/>
    </source>
</evidence>
<keyword evidence="3" id="KW-1133">Transmembrane helix</keyword>
<evidence type="ECO:0000256" key="2">
    <source>
        <dbReference type="SAM" id="MobiDB-lite"/>
    </source>
</evidence>
<evidence type="ECO:0000259" key="4">
    <source>
        <dbReference type="PROSITE" id="PS51109"/>
    </source>
</evidence>
<reference evidence="5" key="2">
    <citation type="submission" date="2021-04" db="EMBL/GenBank/DDBJ databases">
        <authorList>
            <person name="Gilroy R."/>
        </authorList>
    </citation>
    <scope>NUCLEOTIDE SEQUENCE</scope>
    <source>
        <strain evidence="5">B5-657</strain>
    </source>
</reference>